<feature type="transmembrane region" description="Helical" evidence="3">
    <location>
        <begin position="58"/>
        <end position="77"/>
    </location>
</feature>
<dbReference type="EMBL" id="LNFP01001403">
    <property type="protein sequence ID" value="KUF86478.1"/>
    <property type="molecule type" value="Genomic_DNA"/>
</dbReference>
<name>A0A0W8CQR8_PHYNI</name>
<gene>
    <name evidence="4" type="ORF">AM588_10001156</name>
</gene>
<proteinExistence type="predicted"/>
<comment type="caution">
    <text evidence="4">The sequence shown here is derived from an EMBL/GenBank/DDBJ whole genome shotgun (WGS) entry which is preliminary data.</text>
</comment>
<evidence type="ECO:0000313" key="4">
    <source>
        <dbReference type="EMBL" id="KUF86478.1"/>
    </source>
</evidence>
<evidence type="ECO:0000256" key="2">
    <source>
        <dbReference type="SAM" id="MobiDB-lite"/>
    </source>
</evidence>
<protein>
    <submittedName>
        <fullName evidence="4">Uncharacterized protein</fullName>
    </submittedName>
</protein>
<feature type="region of interest" description="Disordered" evidence="2">
    <location>
        <begin position="377"/>
        <end position="405"/>
    </location>
</feature>
<feature type="transmembrane region" description="Helical" evidence="3">
    <location>
        <begin position="7"/>
        <end position="27"/>
    </location>
</feature>
<dbReference type="PANTHER" id="PTHR36535:SF1">
    <property type="entry name" value="DUF1772 DOMAIN-CONTAINING PROTEIN"/>
    <property type="match status" value="1"/>
</dbReference>
<accession>A0A0W8CQR8</accession>
<evidence type="ECO:0000256" key="1">
    <source>
        <dbReference type="SAM" id="Coils"/>
    </source>
</evidence>
<dbReference type="Proteomes" id="UP000054636">
    <property type="component" value="Unassembled WGS sequence"/>
</dbReference>
<dbReference type="InterPro" id="IPR013901">
    <property type="entry name" value="Anthrone_oxy"/>
</dbReference>
<keyword evidence="3" id="KW-1133">Transmembrane helix</keyword>
<feature type="region of interest" description="Disordered" evidence="2">
    <location>
        <begin position="286"/>
        <end position="324"/>
    </location>
</feature>
<dbReference type="AlphaFoldDB" id="A0A0W8CQR8"/>
<feature type="compositionally biased region" description="Polar residues" evidence="2">
    <location>
        <begin position="307"/>
        <end position="321"/>
    </location>
</feature>
<feature type="compositionally biased region" description="Low complexity" evidence="2">
    <location>
        <begin position="286"/>
        <end position="299"/>
    </location>
</feature>
<feature type="coiled-coil region" evidence="1">
    <location>
        <begin position="194"/>
        <end position="221"/>
    </location>
</feature>
<dbReference type="PANTHER" id="PTHR36535">
    <property type="entry name" value="YALI0E30327P"/>
    <property type="match status" value="1"/>
</dbReference>
<keyword evidence="3" id="KW-0472">Membrane</keyword>
<organism evidence="4 5">
    <name type="scientific">Phytophthora nicotianae</name>
    <name type="common">Potato buckeye rot agent</name>
    <name type="synonym">Phytophthora parasitica</name>
    <dbReference type="NCBI Taxonomy" id="4792"/>
    <lineage>
        <taxon>Eukaryota</taxon>
        <taxon>Sar</taxon>
        <taxon>Stramenopiles</taxon>
        <taxon>Oomycota</taxon>
        <taxon>Peronosporomycetes</taxon>
        <taxon>Peronosporales</taxon>
        <taxon>Peronosporaceae</taxon>
        <taxon>Phytophthora</taxon>
    </lineage>
</organism>
<evidence type="ECO:0000313" key="5">
    <source>
        <dbReference type="Proteomes" id="UP000054636"/>
    </source>
</evidence>
<reference evidence="4 5" key="1">
    <citation type="submission" date="2015-11" db="EMBL/GenBank/DDBJ databases">
        <title>Genomes and virulence difference between two physiological races of Phytophthora nicotianae.</title>
        <authorList>
            <person name="Liu H."/>
            <person name="Ma X."/>
            <person name="Yu H."/>
            <person name="Fang D."/>
            <person name="Li Y."/>
            <person name="Wang X."/>
            <person name="Wang W."/>
            <person name="Dong Y."/>
            <person name="Xiao B."/>
        </authorList>
    </citation>
    <scope>NUCLEOTIDE SEQUENCE [LARGE SCALE GENOMIC DNA]</scope>
    <source>
        <strain evidence="5">race 1</strain>
    </source>
</reference>
<sequence>MGVDAEALAQLAATGLAGIFAGASMYISVAQHPALMETDALVFQAPFFRRMYFYAARMQGPVAVGSGLSALLVAWLQKQRGPHAGMPRLWLMSGCLIGGIVPFTVLKMLALNDKLVDSKRCVHRGQSWMQEMLRRWGKLHAVRIEWGPSYGENPWLALEEPQPQDEPLVEAFTADDVSTFRLLRTACEYYMARCESLQHTNADLTTQLDQLKVKLNEALVRAFETQQTLEREREVSMLQADRIVMGVQIGDHLSRQNSHGQRPTSLQQQITEAFQMLDVISGVPVEGTETESTSVSEWGPEGEGEGTQANELESAEHQTTVDTEERLHLSSFEEGEAAQPSLAQSTATSDGYDYQQLTDLRASEDTSSSWYQHALRSLKDKREQRKPREDPEASSFTADADHKETFSDDAQEFVQLVSIRNPAEDGEDSTWYRRALQHLKDERRRRVSLRDRDSFTSTISIVD</sequence>
<dbReference type="Pfam" id="PF08592">
    <property type="entry name" value="Anthrone_oxy"/>
    <property type="match status" value="1"/>
</dbReference>
<feature type="compositionally biased region" description="Basic and acidic residues" evidence="2">
    <location>
        <begin position="377"/>
        <end position="391"/>
    </location>
</feature>
<evidence type="ECO:0000256" key="3">
    <source>
        <dbReference type="SAM" id="Phobius"/>
    </source>
</evidence>
<feature type="transmembrane region" description="Helical" evidence="3">
    <location>
        <begin position="89"/>
        <end position="111"/>
    </location>
</feature>
<keyword evidence="3" id="KW-0812">Transmembrane</keyword>
<keyword evidence="1" id="KW-0175">Coiled coil</keyword>